<name>A0AAI9VI36_9PEZI</name>
<proteinExistence type="predicted"/>
<protein>
    <submittedName>
        <fullName evidence="1">Uncharacterized protein</fullName>
    </submittedName>
</protein>
<accession>A0AAI9VI36</accession>
<reference evidence="1" key="1">
    <citation type="submission" date="2016-11" db="EMBL/GenBank/DDBJ databases">
        <title>The genome sequence of Colletotrichum cuscutae.</title>
        <authorList>
            <person name="Baroncelli R."/>
        </authorList>
    </citation>
    <scope>NUCLEOTIDE SEQUENCE</scope>
    <source>
        <strain evidence="1">IMI 304802</strain>
    </source>
</reference>
<organism evidence="1 2">
    <name type="scientific">Colletotrichum cuscutae</name>
    <dbReference type="NCBI Taxonomy" id="1209917"/>
    <lineage>
        <taxon>Eukaryota</taxon>
        <taxon>Fungi</taxon>
        <taxon>Dikarya</taxon>
        <taxon>Ascomycota</taxon>
        <taxon>Pezizomycotina</taxon>
        <taxon>Sordariomycetes</taxon>
        <taxon>Hypocreomycetidae</taxon>
        <taxon>Glomerellales</taxon>
        <taxon>Glomerellaceae</taxon>
        <taxon>Colletotrichum</taxon>
        <taxon>Colletotrichum acutatum species complex</taxon>
    </lineage>
</organism>
<evidence type="ECO:0000313" key="2">
    <source>
        <dbReference type="Proteomes" id="UP001239213"/>
    </source>
</evidence>
<keyword evidence="2" id="KW-1185">Reference proteome</keyword>
<dbReference type="AlphaFoldDB" id="A0AAI9VI36"/>
<comment type="caution">
    <text evidence="1">The sequence shown here is derived from an EMBL/GenBank/DDBJ whole genome shotgun (WGS) entry which is preliminary data.</text>
</comment>
<sequence>MEKWGGQKGGVAKRGWVDLPSLSHEFGNASYVAIQNMWDHEYCRWRLLMYSMGATRGLFHPERTRYGATQHSQNQSLFPKKHIPFVLVFDSSRVRKKAAFAPLLIDFLSPPSVTVSLGTMPLTLVLIKFFTKRLGCKLASYAETIDYGDASEGPVSLPTSKATDIFDMPNIESRLDRYKLDPRLFIKHPEFLESTGELMAQGTPLRPEYSSYQDSIFISQLYCLHLLQRI</sequence>
<dbReference type="EMBL" id="MPDP01000079">
    <property type="protein sequence ID" value="KAK1484222.1"/>
    <property type="molecule type" value="Genomic_DNA"/>
</dbReference>
<evidence type="ECO:0000313" key="1">
    <source>
        <dbReference type="EMBL" id="KAK1484222.1"/>
    </source>
</evidence>
<dbReference type="Proteomes" id="UP001239213">
    <property type="component" value="Unassembled WGS sequence"/>
</dbReference>
<gene>
    <name evidence="1" type="ORF">CCUS01_03934</name>
</gene>